<dbReference type="GO" id="GO:0005737">
    <property type="term" value="C:cytoplasm"/>
    <property type="evidence" value="ECO:0007669"/>
    <property type="project" value="UniProtKB-UniRule"/>
</dbReference>
<evidence type="ECO:0000256" key="6">
    <source>
        <dbReference type="ARBA" id="ARBA00023163"/>
    </source>
</evidence>
<dbReference type="GO" id="GO:0003700">
    <property type="term" value="F:DNA-binding transcription factor activity"/>
    <property type="evidence" value="ECO:0007669"/>
    <property type="project" value="UniProtKB-UniRule"/>
</dbReference>
<dbReference type="GO" id="GO:0000976">
    <property type="term" value="F:transcription cis-regulatory region binding"/>
    <property type="evidence" value="ECO:0007669"/>
    <property type="project" value="TreeGrafter"/>
</dbReference>
<keyword evidence="2 7" id="KW-0963">Cytoplasm</keyword>
<comment type="similarity">
    <text evidence="7">Belongs to the MraZ family.</text>
</comment>
<dbReference type="InterPro" id="IPR035642">
    <property type="entry name" value="MraZ_N"/>
</dbReference>
<reference evidence="9" key="1">
    <citation type="journal article" date="2020" name="J. ISSAAS">
        <title>Lactobacilli and other gastrointestinal microbiota of Peromyscus leucopus, reservoir host for agents of Lyme disease and other zoonoses in North America.</title>
        <authorList>
            <person name="Milovic A."/>
            <person name="Bassam K."/>
            <person name="Shao H."/>
            <person name="Chatzistamou I."/>
            <person name="Tufts D.M."/>
            <person name="Diuk-Wasser M."/>
            <person name="Barbour A.G."/>
        </authorList>
    </citation>
    <scope>NUCLEOTIDE SEQUENCE</scope>
    <source>
        <strain evidence="9">LL85</strain>
    </source>
</reference>
<evidence type="ECO:0000256" key="5">
    <source>
        <dbReference type="ARBA" id="ARBA00023125"/>
    </source>
</evidence>
<dbReference type="CDD" id="cd16320">
    <property type="entry name" value="MraZ_N"/>
    <property type="match status" value="1"/>
</dbReference>
<evidence type="ECO:0000256" key="3">
    <source>
        <dbReference type="ARBA" id="ARBA00022737"/>
    </source>
</evidence>
<dbReference type="AlphaFoldDB" id="A0A6G9HGS5"/>
<dbReference type="HAMAP" id="MF_01008">
    <property type="entry name" value="MraZ"/>
    <property type="match status" value="1"/>
</dbReference>
<keyword evidence="3" id="KW-0677">Repeat</keyword>
<proteinExistence type="inferred from homology"/>
<dbReference type="Gene3D" id="3.40.1550.20">
    <property type="entry name" value="Transcriptional regulator MraZ domain"/>
    <property type="match status" value="1"/>
</dbReference>
<dbReference type="InterPro" id="IPR038619">
    <property type="entry name" value="MraZ_sf"/>
</dbReference>
<evidence type="ECO:0000256" key="2">
    <source>
        <dbReference type="ARBA" id="ARBA00022490"/>
    </source>
</evidence>
<comment type="subcellular location">
    <subcellularLocation>
        <location evidence="7">Cytoplasm</location>
        <location evidence="7">Nucleoid</location>
    </subcellularLocation>
</comment>
<dbReference type="PANTHER" id="PTHR34701">
    <property type="entry name" value="TRANSCRIPTIONAL REGULATOR MRAZ"/>
    <property type="match status" value="1"/>
</dbReference>
<dbReference type="PROSITE" id="PS51740">
    <property type="entry name" value="SPOVT_ABRB"/>
    <property type="match status" value="2"/>
</dbReference>
<dbReference type="EMBL" id="MN991199">
    <property type="protein sequence ID" value="QIQ09911.1"/>
    <property type="molecule type" value="Genomic_DNA"/>
</dbReference>
<evidence type="ECO:0000313" key="9">
    <source>
        <dbReference type="EMBL" id="QIQ09911.1"/>
    </source>
</evidence>
<comment type="subunit">
    <text evidence="7">Forms oligomers.</text>
</comment>
<dbReference type="GO" id="GO:2000143">
    <property type="term" value="P:negative regulation of DNA-templated transcription initiation"/>
    <property type="evidence" value="ECO:0007669"/>
    <property type="project" value="TreeGrafter"/>
</dbReference>
<organism evidence="9">
    <name type="scientific">uncultured Mycoplasmataceae bacterium</name>
    <dbReference type="NCBI Taxonomy" id="300027"/>
    <lineage>
        <taxon>Bacteria</taxon>
        <taxon>Bacillati</taxon>
        <taxon>Mycoplasmatota</taxon>
        <taxon>Mollicutes</taxon>
        <taxon>Mycoplasmataceae</taxon>
        <taxon>environmental samples</taxon>
    </lineage>
</organism>
<feature type="domain" description="SpoVT-AbrB" evidence="8">
    <location>
        <begin position="77"/>
        <end position="120"/>
    </location>
</feature>
<evidence type="ECO:0000256" key="7">
    <source>
        <dbReference type="HAMAP-Rule" id="MF_01008"/>
    </source>
</evidence>
<keyword evidence="6 7" id="KW-0804">Transcription</keyword>
<keyword evidence="5 7" id="KW-0238">DNA-binding</keyword>
<dbReference type="InterPro" id="IPR007159">
    <property type="entry name" value="SpoVT-AbrB_dom"/>
</dbReference>
<dbReference type="InterPro" id="IPR020603">
    <property type="entry name" value="MraZ_dom"/>
</dbReference>
<dbReference type="InterPro" id="IPR037914">
    <property type="entry name" value="SpoVT-AbrB_sf"/>
</dbReference>
<dbReference type="CDD" id="cd16321">
    <property type="entry name" value="MraZ_C"/>
    <property type="match status" value="1"/>
</dbReference>
<keyword evidence="4 7" id="KW-0805">Transcription regulation</keyword>
<evidence type="ECO:0000259" key="8">
    <source>
        <dbReference type="PROSITE" id="PS51740"/>
    </source>
</evidence>
<name>A0A6G9HGS5_9MOLU</name>
<dbReference type="PANTHER" id="PTHR34701:SF1">
    <property type="entry name" value="TRANSCRIPTIONAL REGULATOR MRAZ"/>
    <property type="match status" value="1"/>
</dbReference>
<dbReference type="InterPro" id="IPR035644">
    <property type="entry name" value="MraZ_C"/>
</dbReference>
<evidence type="ECO:0000256" key="4">
    <source>
        <dbReference type="ARBA" id="ARBA00023015"/>
    </source>
</evidence>
<accession>A0A6G9HGS5</accession>
<feature type="domain" description="SpoVT-AbrB" evidence="8">
    <location>
        <begin position="6"/>
        <end position="48"/>
    </location>
</feature>
<dbReference type="SUPFAM" id="SSF89447">
    <property type="entry name" value="AbrB/MazE/MraZ-like"/>
    <property type="match status" value="1"/>
</dbReference>
<dbReference type="InterPro" id="IPR003444">
    <property type="entry name" value="MraZ"/>
</dbReference>
<protein>
    <recommendedName>
        <fullName evidence="1 7">Transcriptional regulator MraZ</fullName>
    </recommendedName>
</protein>
<gene>
    <name evidence="7 9" type="primary">mraZ</name>
    <name evidence="9" type="ORF">PlMoll_0740</name>
</gene>
<sequence length="144" mass="15969">MIFLGTYNHNLDSKNRLSMPAKFAQALGSDVVVSKGFDCCLEVRDVNSFNDYASKLSALAQNKKDTRIVTRQLLANAADIKLDNAKRILVPANLLAEAKISKSVTIIGVGNKIEIWDANTYNKYKAQTDKVFETVADKLNEDNE</sequence>
<dbReference type="Pfam" id="PF02381">
    <property type="entry name" value="MraZ"/>
    <property type="match status" value="2"/>
</dbReference>
<evidence type="ECO:0000256" key="1">
    <source>
        <dbReference type="ARBA" id="ARBA00013860"/>
    </source>
</evidence>
<dbReference type="NCBIfam" id="TIGR00242">
    <property type="entry name" value="division/cell wall cluster transcriptional repressor MraZ"/>
    <property type="match status" value="1"/>
</dbReference>
<dbReference type="GO" id="GO:0009295">
    <property type="term" value="C:nucleoid"/>
    <property type="evidence" value="ECO:0007669"/>
    <property type="project" value="UniProtKB-SubCell"/>
</dbReference>